<evidence type="ECO:0000313" key="7">
    <source>
        <dbReference type="Proteomes" id="UP001497644"/>
    </source>
</evidence>
<dbReference type="PANTHER" id="PTHR24131">
    <property type="entry name" value="APOPTOSIS-STIMULATING OF P53 PROTEIN"/>
    <property type="match status" value="1"/>
</dbReference>
<comment type="subcellular location">
    <subcellularLocation>
        <location evidence="1">Nucleus</location>
    </subcellularLocation>
</comment>
<keyword evidence="2" id="KW-0677">Repeat</keyword>
<protein>
    <submittedName>
        <fullName evidence="6">Uncharacterized protein</fullName>
    </submittedName>
</protein>
<dbReference type="GO" id="GO:0042981">
    <property type="term" value="P:regulation of apoptotic process"/>
    <property type="evidence" value="ECO:0007669"/>
    <property type="project" value="InterPro"/>
</dbReference>
<feature type="coiled-coil region" evidence="5">
    <location>
        <begin position="66"/>
        <end position="129"/>
    </location>
</feature>
<dbReference type="EMBL" id="OZ034835">
    <property type="protein sequence ID" value="CAL1677232.1"/>
    <property type="molecule type" value="Genomic_DNA"/>
</dbReference>
<proteinExistence type="predicted"/>
<dbReference type="PANTHER" id="PTHR24131:SF10">
    <property type="entry name" value="ANKYRIN-REPEAT, SH3-DOMAIN, AND PROLINE-RICH-REGION CONTAINING PROTEIN, ISOFORM B"/>
    <property type="match status" value="1"/>
</dbReference>
<evidence type="ECO:0000256" key="4">
    <source>
        <dbReference type="ARBA" id="ARBA00023242"/>
    </source>
</evidence>
<evidence type="ECO:0000256" key="2">
    <source>
        <dbReference type="ARBA" id="ARBA00022737"/>
    </source>
</evidence>
<evidence type="ECO:0000256" key="5">
    <source>
        <dbReference type="SAM" id="Coils"/>
    </source>
</evidence>
<keyword evidence="7" id="KW-1185">Reference proteome</keyword>
<evidence type="ECO:0000256" key="3">
    <source>
        <dbReference type="ARBA" id="ARBA00023043"/>
    </source>
</evidence>
<dbReference type="GO" id="GO:0005634">
    <property type="term" value="C:nucleus"/>
    <property type="evidence" value="ECO:0007669"/>
    <property type="project" value="UniProtKB-SubCell"/>
</dbReference>
<dbReference type="InterPro" id="IPR047163">
    <property type="entry name" value="ASPP1/2"/>
</dbReference>
<dbReference type="Proteomes" id="UP001497644">
    <property type="component" value="Chromosome 12"/>
</dbReference>
<organism evidence="6 7">
    <name type="scientific">Lasius platythorax</name>
    <dbReference type="NCBI Taxonomy" id="488582"/>
    <lineage>
        <taxon>Eukaryota</taxon>
        <taxon>Metazoa</taxon>
        <taxon>Ecdysozoa</taxon>
        <taxon>Arthropoda</taxon>
        <taxon>Hexapoda</taxon>
        <taxon>Insecta</taxon>
        <taxon>Pterygota</taxon>
        <taxon>Neoptera</taxon>
        <taxon>Endopterygota</taxon>
        <taxon>Hymenoptera</taxon>
        <taxon>Apocrita</taxon>
        <taxon>Aculeata</taxon>
        <taxon>Formicoidea</taxon>
        <taxon>Formicidae</taxon>
        <taxon>Formicinae</taxon>
        <taxon>Lasius</taxon>
        <taxon>Lasius</taxon>
    </lineage>
</organism>
<accession>A0AAV2NCH1</accession>
<keyword evidence="4" id="KW-0539">Nucleus</keyword>
<gene>
    <name evidence="6" type="ORF">LPLAT_LOCUS3284</name>
</gene>
<keyword evidence="5" id="KW-0175">Coiled coil</keyword>
<evidence type="ECO:0000313" key="6">
    <source>
        <dbReference type="EMBL" id="CAL1677232.1"/>
    </source>
</evidence>
<dbReference type="GO" id="GO:0002039">
    <property type="term" value="F:p53 binding"/>
    <property type="evidence" value="ECO:0007669"/>
    <property type="project" value="InterPro"/>
</dbReference>
<evidence type="ECO:0000256" key="1">
    <source>
        <dbReference type="ARBA" id="ARBA00004123"/>
    </source>
</evidence>
<sequence length="153" mass="17263">MLACVYPRENFEVKTVAVKLHHGKSKRKSKSVKEKLPSVTTEAECSNGERVGHELAVGGGGAVLVLSELESMAARQQREIAQQRRLLEQKEARLAVLRGAQEPAQQDRLARLRHKLDQQQSKLNRLRLLRSQTDQSRVNNATLSKFIIHFSCI</sequence>
<keyword evidence="3" id="KW-0040">ANK repeat</keyword>
<dbReference type="AlphaFoldDB" id="A0AAV2NCH1"/>
<reference evidence="6" key="1">
    <citation type="submission" date="2024-04" db="EMBL/GenBank/DDBJ databases">
        <authorList>
            <consortium name="Molecular Ecology Group"/>
        </authorList>
    </citation>
    <scope>NUCLEOTIDE SEQUENCE</scope>
</reference>
<name>A0AAV2NCH1_9HYME</name>